<dbReference type="AlphaFoldDB" id="A0A9P9E0A1"/>
<name>A0A9P9E0A1_9PLEO</name>
<evidence type="ECO:0000256" key="5">
    <source>
        <dbReference type="ARBA" id="ARBA00023242"/>
    </source>
</evidence>
<dbReference type="GO" id="GO:1990846">
    <property type="term" value="F:ribonucleoside-diphosphate reductase inhibitor activity"/>
    <property type="evidence" value="ECO:0007669"/>
    <property type="project" value="TreeGrafter"/>
</dbReference>
<evidence type="ECO:0000256" key="1">
    <source>
        <dbReference type="ARBA" id="ARBA00004123"/>
    </source>
</evidence>
<comment type="subcellular location">
    <subcellularLocation>
        <location evidence="2">Cytoplasm</location>
    </subcellularLocation>
    <subcellularLocation>
        <location evidence="1">Nucleus</location>
    </subcellularLocation>
</comment>
<accession>A0A9P9E0A1</accession>
<dbReference type="EMBL" id="JAGMWT010000005">
    <property type="protein sequence ID" value="KAH7128309.1"/>
    <property type="molecule type" value="Genomic_DNA"/>
</dbReference>
<evidence type="ECO:0000256" key="2">
    <source>
        <dbReference type="ARBA" id="ARBA00004496"/>
    </source>
</evidence>
<reference evidence="7" key="1">
    <citation type="journal article" date="2021" name="Nat. Commun.">
        <title>Genetic determinants of endophytism in the Arabidopsis root mycobiome.</title>
        <authorList>
            <person name="Mesny F."/>
            <person name="Miyauchi S."/>
            <person name="Thiergart T."/>
            <person name="Pickel B."/>
            <person name="Atanasova L."/>
            <person name="Karlsson M."/>
            <person name="Huettel B."/>
            <person name="Barry K.W."/>
            <person name="Haridas S."/>
            <person name="Chen C."/>
            <person name="Bauer D."/>
            <person name="Andreopoulos W."/>
            <person name="Pangilinan J."/>
            <person name="LaButti K."/>
            <person name="Riley R."/>
            <person name="Lipzen A."/>
            <person name="Clum A."/>
            <person name="Drula E."/>
            <person name="Henrissat B."/>
            <person name="Kohler A."/>
            <person name="Grigoriev I.V."/>
            <person name="Martin F.M."/>
            <person name="Hacquard S."/>
        </authorList>
    </citation>
    <scope>NUCLEOTIDE SEQUENCE</scope>
    <source>
        <strain evidence="7">MPI-CAGE-CH-0243</strain>
    </source>
</reference>
<dbReference type="GO" id="GO:0005634">
    <property type="term" value="C:nucleus"/>
    <property type="evidence" value="ECO:0007669"/>
    <property type="project" value="UniProtKB-SubCell"/>
</dbReference>
<feature type="compositionally biased region" description="Basic and acidic residues" evidence="6">
    <location>
        <begin position="126"/>
        <end position="137"/>
    </location>
</feature>
<evidence type="ECO:0000313" key="8">
    <source>
        <dbReference type="Proteomes" id="UP000700596"/>
    </source>
</evidence>
<dbReference type="InterPro" id="IPR013900">
    <property type="entry name" value="RNR_inhibitor"/>
</dbReference>
<dbReference type="Proteomes" id="UP000700596">
    <property type="component" value="Unassembled WGS sequence"/>
</dbReference>
<evidence type="ECO:0000256" key="4">
    <source>
        <dbReference type="ARBA" id="ARBA00022490"/>
    </source>
</evidence>
<feature type="region of interest" description="Disordered" evidence="6">
    <location>
        <begin position="255"/>
        <end position="319"/>
    </location>
</feature>
<feature type="compositionally biased region" description="Polar residues" evidence="6">
    <location>
        <begin position="108"/>
        <end position="124"/>
    </location>
</feature>
<dbReference type="PANTHER" id="PTHR28081">
    <property type="entry name" value="DAMAGE-REGULATED IMPORT FACILITATOR 1-RELATED"/>
    <property type="match status" value="1"/>
</dbReference>
<comment type="similarity">
    <text evidence="3">Belongs to the DIF1/spd1 family.</text>
</comment>
<organism evidence="7 8">
    <name type="scientific">Dendryphion nanum</name>
    <dbReference type="NCBI Taxonomy" id="256645"/>
    <lineage>
        <taxon>Eukaryota</taxon>
        <taxon>Fungi</taxon>
        <taxon>Dikarya</taxon>
        <taxon>Ascomycota</taxon>
        <taxon>Pezizomycotina</taxon>
        <taxon>Dothideomycetes</taxon>
        <taxon>Pleosporomycetidae</taxon>
        <taxon>Pleosporales</taxon>
        <taxon>Torulaceae</taxon>
        <taxon>Dendryphion</taxon>
    </lineage>
</organism>
<feature type="compositionally biased region" description="Low complexity" evidence="6">
    <location>
        <begin position="199"/>
        <end position="217"/>
    </location>
</feature>
<dbReference type="PANTHER" id="PTHR28081:SF1">
    <property type="entry name" value="DAMAGE-REGULATED IMPORT FACILITATOR 1"/>
    <property type="match status" value="1"/>
</dbReference>
<protein>
    <submittedName>
        <fullName evidence="7">Ribonucleotide reductase inhibitor-domain-containing protein</fullName>
    </submittedName>
</protein>
<dbReference type="GO" id="GO:0005737">
    <property type="term" value="C:cytoplasm"/>
    <property type="evidence" value="ECO:0007669"/>
    <property type="project" value="UniProtKB-SubCell"/>
</dbReference>
<dbReference type="GO" id="GO:0008104">
    <property type="term" value="P:intracellular protein localization"/>
    <property type="evidence" value="ECO:0007669"/>
    <property type="project" value="TreeGrafter"/>
</dbReference>
<sequence>MRHVYNDDSKTTPHRTKRPYQPEITAFFPARDDTSIDWHLEGEEDDIQQHPERRACEVNNDSNSYYHDPFSASSSSSSSYFPQLPHTVQVNLLSVGMRVRKSVPEGYKTSTKPSLLPSIQTTLSRPRPDTVRLPRDPLDSSLQHQRELLPFCGLQKIGGYAEQPVTNIHLYTGSDSGTGYGDYNPVSMFPLPAETFSQPFSLQSSGSTSSSTSSLAPNPNPLNPQKRSWHDEDEVRVNLNDGFLFKMQMRGAEDEVPVSPLSETPIGKGIMRPFAQPKTRKPAAARITGDVEGMSVKDTDAEMEVENAGPQGKGDFGEAEFLGWGGEVQMSGL</sequence>
<comment type="caution">
    <text evidence="7">The sequence shown here is derived from an EMBL/GenBank/DDBJ whole genome shotgun (WGS) entry which is preliminary data.</text>
</comment>
<evidence type="ECO:0000256" key="3">
    <source>
        <dbReference type="ARBA" id="ARBA00005459"/>
    </source>
</evidence>
<feature type="region of interest" description="Disordered" evidence="6">
    <location>
        <begin position="104"/>
        <end position="137"/>
    </location>
</feature>
<proteinExistence type="inferred from homology"/>
<dbReference type="Pfam" id="PF08591">
    <property type="entry name" value="RNR_inhib"/>
    <property type="match status" value="1"/>
</dbReference>
<feature type="compositionally biased region" description="Basic and acidic residues" evidence="6">
    <location>
        <begin position="1"/>
        <end position="11"/>
    </location>
</feature>
<gene>
    <name evidence="7" type="ORF">B0J11DRAFT_431396</name>
</gene>
<dbReference type="OrthoDB" id="4072855at2759"/>
<keyword evidence="4" id="KW-0963">Cytoplasm</keyword>
<feature type="region of interest" description="Disordered" evidence="6">
    <location>
        <begin position="199"/>
        <end position="233"/>
    </location>
</feature>
<keyword evidence="8" id="KW-1185">Reference proteome</keyword>
<feature type="region of interest" description="Disordered" evidence="6">
    <location>
        <begin position="1"/>
        <end position="23"/>
    </location>
</feature>
<evidence type="ECO:0000256" key="6">
    <source>
        <dbReference type="SAM" id="MobiDB-lite"/>
    </source>
</evidence>
<evidence type="ECO:0000313" key="7">
    <source>
        <dbReference type="EMBL" id="KAH7128309.1"/>
    </source>
</evidence>
<keyword evidence="5" id="KW-0539">Nucleus</keyword>